<dbReference type="Gene3D" id="2.30.120.10">
    <property type="match status" value="1"/>
</dbReference>
<comment type="caution">
    <text evidence="3">The sequence shown here is derived from an EMBL/GenBank/DDBJ whole genome shotgun (WGS) entry which is preliminary data.</text>
</comment>
<keyword evidence="4" id="KW-1185">Reference proteome</keyword>
<evidence type="ECO:0000256" key="2">
    <source>
        <dbReference type="SAM" id="MobiDB-lite"/>
    </source>
</evidence>
<dbReference type="InterPro" id="IPR043147">
    <property type="entry name" value="Penicillin_amidase_A-knob"/>
</dbReference>
<dbReference type="GO" id="GO:0017000">
    <property type="term" value="P:antibiotic biosynthetic process"/>
    <property type="evidence" value="ECO:0007669"/>
    <property type="project" value="InterPro"/>
</dbReference>
<dbReference type="Proteomes" id="UP000523007">
    <property type="component" value="Unassembled WGS sequence"/>
</dbReference>
<dbReference type="Pfam" id="PF01804">
    <property type="entry name" value="Penicil_amidase"/>
    <property type="match status" value="1"/>
</dbReference>
<dbReference type="Gene3D" id="1.10.1400.10">
    <property type="match status" value="1"/>
</dbReference>
<evidence type="ECO:0000256" key="1">
    <source>
        <dbReference type="ARBA" id="ARBA00022729"/>
    </source>
</evidence>
<feature type="region of interest" description="Disordered" evidence="2">
    <location>
        <begin position="386"/>
        <end position="440"/>
    </location>
</feature>
<organism evidence="3 4">
    <name type="scientific">Lipingzhangella halophila</name>
    <dbReference type="NCBI Taxonomy" id="1783352"/>
    <lineage>
        <taxon>Bacteria</taxon>
        <taxon>Bacillati</taxon>
        <taxon>Actinomycetota</taxon>
        <taxon>Actinomycetes</taxon>
        <taxon>Streptosporangiales</taxon>
        <taxon>Nocardiopsidaceae</taxon>
        <taxon>Lipingzhangella</taxon>
    </lineage>
</organism>
<protein>
    <recommendedName>
        <fullName evidence="5">Penicillin amidase</fullName>
    </recommendedName>
</protein>
<name>A0A7W7RLT8_9ACTN</name>
<evidence type="ECO:0000313" key="4">
    <source>
        <dbReference type="Proteomes" id="UP000523007"/>
    </source>
</evidence>
<dbReference type="PANTHER" id="PTHR34218:SF3">
    <property type="entry name" value="ACYL-HOMOSERINE LACTONE ACYLASE PVDQ"/>
    <property type="match status" value="1"/>
</dbReference>
<dbReference type="SUPFAM" id="SSF56235">
    <property type="entry name" value="N-terminal nucleophile aminohydrolases (Ntn hydrolases)"/>
    <property type="match status" value="1"/>
</dbReference>
<dbReference type="InterPro" id="IPR029055">
    <property type="entry name" value="Ntn_hydrolases_N"/>
</dbReference>
<accession>A0A7W7RLT8</accession>
<reference evidence="3 4" key="1">
    <citation type="submission" date="2020-08" db="EMBL/GenBank/DDBJ databases">
        <title>Sequencing the genomes of 1000 actinobacteria strains.</title>
        <authorList>
            <person name="Klenk H.-P."/>
        </authorList>
    </citation>
    <scope>NUCLEOTIDE SEQUENCE [LARGE SCALE GENOMIC DNA]</scope>
    <source>
        <strain evidence="3 4">DSM 102030</strain>
    </source>
</reference>
<evidence type="ECO:0008006" key="5">
    <source>
        <dbReference type="Google" id="ProtNLM"/>
    </source>
</evidence>
<gene>
    <name evidence="3" type="ORF">F4561_005161</name>
</gene>
<dbReference type="GO" id="GO:0016787">
    <property type="term" value="F:hydrolase activity"/>
    <property type="evidence" value="ECO:0007669"/>
    <property type="project" value="InterPro"/>
</dbReference>
<dbReference type="PANTHER" id="PTHR34218">
    <property type="entry name" value="PEPTIDASE S45 PENICILLIN AMIDASE"/>
    <property type="match status" value="1"/>
</dbReference>
<proteinExistence type="predicted"/>
<dbReference type="AlphaFoldDB" id="A0A7W7RLT8"/>
<sequence>MYELDISKDRYRHDGTTLPLEHREHVIEVRGGPSVTVDERRSVHGPVTTAPDGADVAIRVAGVLHEPVTTALECWWQMSLAEDVHELLAAQDRWPLPMFNVIAADAQGTVAAAFCGATPERPGGRFEDSQRRLPGEDPAQLWHRLNPPESLPRVVNPECGWVQNVNETPWWFCDPPLAPEDYPDGIAPPPDRIRDIRSPLSRTWMKAQQVFSPRTLLDLKWQTRAHLADQVLEDLLSACARELGLQEAARVLRHWDRCADPESRGYLLFHLWAHDHFPISAVVMDDARLIPSVEAGGLPRGLVDPAGAVATLRRAAARLDELGWDGKVQYGEAARIGGAVPASGGPTFFGLFKCLELLPGEDTWEAIGGDTWISLVRFAGTGPEASGMLLPGNTTEPGAPPQRPQAPYFAAEELHPHAPLPQEPSRSGRPTSAPRPETRP</sequence>
<dbReference type="InterPro" id="IPR002692">
    <property type="entry name" value="S45"/>
</dbReference>
<dbReference type="Gene3D" id="3.60.20.10">
    <property type="entry name" value="Glutamine Phosphoribosylpyrophosphate, subunit 1, domain 1"/>
    <property type="match status" value="1"/>
</dbReference>
<keyword evidence="1" id="KW-0732">Signal</keyword>
<evidence type="ECO:0000313" key="3">
    <source>
        <dbReference type="EMBL" id="MBB4934341.1"/>
    </source>
</evidence>
<dbReference type="InterPro" id="IPR043146">
    <property type="entry name" value="Penicillin_amidase_N_B-knob"/>
</dbReference>
<dbReference type="EMBL" id="JACHJT010000001">
    <property type="protein sequence ID" value="MBB4934341.1"/>
    <property type="molecule type" value="Genomic_DNA"/>
</dbReference>